<protein>
    <recommendedName>
        <fullName evidence="8">ATP-dependent RNA helicase</fullName>
        <ecNumber evidence="8">3.6.4.13</ecNumber>
    </recommendedName>
</protein>
<dbReference type="CDD" id="cd18787">
    <property type="entry name" value="SF2_C_DEAD"/>
    <property type="match status" value="1"/>
</dbReference>
<dbReference type="EMBL" id="IACT01003891">
    <property type="protein sequence ID" value="LAC23110.1"/>
    <property type="molecule type" value="mRNA"/>
</dbReference>
<dbReference type="PROSITE" id="PS51194">
    <property type="entry name" value="HELICASE_CTER"/>
    <property type="match status" value="1"/>
</dbReference>
<dbReference type="Pfam" id="PF00271">
    <property type="entry name" value="Helicase_C"/>
    <property type="match status" value="1"/>
</dbReference>
<comment type="catalytic activity">
    <reaction evidence="8">
        <text>ATP + H2O = ADP + phosphate + H(+)</text>
        <dbReference type="Rhea" id="RHEA:13065"/>
        <dbReference type="ChEBI" id="CHEBI:15377"/>
        <dbReference type="ChEBI" id="CHEBI:15378"/>
        <dbReference type="ChEBI" id="CHEBI:30616"/>
        <dbReference type="ChEBI" id="CHEBI:43474"/>
        <dbReference type="ChEBI" id="CHEBI:456216"/>
        <dbReference type="EC" id="3.6.4.13"/>
    </reaction>
</comment>
<feature type="region of interest" description="Disordered" evidence="9">
    <location>
        <begin position="19"/>
        <end position="125"/>
    </location>
</feature>
<feature type="compositionally biased region" description="Low complexity" evidence="9">
    <location>
        <begin position="54"/>
        <end position="67"/>
    </location>
</feature>
<evidence type="ECO:0000256" key="4">
    <source>
        <dbReference type="ARBA" id="ARBA00022840"/>
    </source>
</evidence>
<dbReference type="InterPro" id="IPR000629">
    <property type="entry name" value="RNA-helicase_DEAD-box_CS"/>
</dbReference>
<feature type="region of interest" description="Disordered" evidence="9">
    <location>
        <begin position="643"/>
        <end position="688"/>
    </location>
</feature>
<dbReference type="AlphaFoldDB" id="A0A6A7FXL9"/>
<dbReference type="Pfam" id="PF00270">
    <property type="entry name" value="DEAD"/>
    <property type="match status" value="1"/>
</dbReference>
<reference evidence="13" key="1">
    <citation type="submission" date="2017-11" db="EMBL/GenBank/DDBJ databases">
        <title>The sensing device of the deep-sea amphipod.</title>
        <authorList>
            <person name="Kobayashi H."/>
            <person name="Nagahama T."/>
            <person name="Arai W."/>
            <person name="Sasagawa Y."/>
            <person name="Umeda M."/>
            <person name="Hayashi T."/>
            <person name="Nikaido I."/>
            <person name="Watanabe H."/>
            <person name="Oguri K."/>
            <person name="Kitazato H."/>
            <person name="Fujioka K."/>
            <person name="Kido Y."/>
            <person name="Takami H."/>
        </authorList>
    </citation>
    <scope>NUCLEOTIDE SEQUENCE</scope>
    <source>
        <tissue evidence="13">Whole body</tissue>
    </source>
</reference>
<evidence type="ECO:0000256" key="3">
    <source>
        <dbReference type="ARBA" id="ARBA00022806"/>
    </source>
</evidence>
<dbReference type="PROSITE" id="PS00039">
    <property type="entry name" value="DEAD_ATP_HELICASE"/>
    <property type="match status" value="1"/>
</dbReference>
<dbReference type="InterPro" id="IPR014014">
    <property type="entry name" value="RNA_helicase_DEAD_Q_motif"/>
</dbReference>
<evidence type="ECO:0000259" key="12">
    <source>
        <dbReference type="PROSITE" id="PS51195"/>
    </source>
</evidence>
<evidence type="ECO:0000259" key="11">
    <source>
        <dbReference type="PROSITE" id="PS51194"/>
    </source>
</evidence>
<dbReference type="GO" id="GO:0016787">
    <property type="term" value="F:hydrolase activity"/>
    <property type="evidence" value="ECO:0007669"/>
    <property type="project" value="UniProtKB-KW"/>
</dbReference>
<dbReference type="GO" id="GO:0005524">
    <property type="term" value="F:ATP binding"/>
    <property type="evidence" value="ECO:0007669"/>
    <property type="project" value="UniProtKB-UniRule"/>
</dbReference>
<evidence type="ECO:0000256" key="8">
    <source>
        <dbReference type="RuleBase" id="RU365068"/>
    </source>
</evidence>
<dbReference type="InterPro" id="IPR014001">
    <property type="entry name" value="Helicase_ATP-bd"/>
</dbReference>
<evidence type="ECO:0000256" key="9">
    <source>
        <dbReference type="SAM" id="MobiDB-lite"/>
    </source>
</evidence>
<organism evidence="13">
    <name type="scientific">Hirondellea gigas</name>
    <dbReference type="NCBI Taxonomy" id="1518452"/>
    <lineage>
        <taxon>Eukaryota</taxon>
        <taxon>Metazoa</taxon>
        <taxon>Ecdysozoa</taxon>
        <taxon>Arthropoda</taxon>
        <taxon>Crustacea</taxon>
        <taxon>Multicrustacea</taxon>
        <taxon>Malacostraca</taxon>
        <taxon>Eumalacostraca</taxon>
        <taxon>Peracarida</taxon>
        <taxon>Amphipoda</taxon>
        <taxon>Amphilochidea</taxon>
        <taxon>Lysianassida</taxon>
        <taxon>Lysianassidira</taxon>
        <taxon>Lysianassoidea</taxon>
        <taxon>Lysianassidae</taxon>
        <taxon>Hirondellea</taxon>
    </lineage>
</organism>
<dbReference type="InterPro" id="IPR001650">
    <property type="entry name" value="Helicase_C-like"/>
</dbReference>
<comment type="similarity">
    <text evidence="7">Belongs to the DEAD box helicase family.</text>
</comment>
<feature type="domain" description="Helicase ATP-binding" evidence="10">
    <location>
        <begin position="159"/>
        <end position="340"/>
    </location>
</feature>
<dbReference type="CDD" id="cd17949">
    <property type="entry name" value="DEADc_DDX31"/>
    <property type="match status" value="1"/>
</dbReference>
<feature type="compositionally biased region" description="Basic and acidic residues" evidence="9">
    <location>
        <begin position="655"/>
        <end position="664"/>
    </location>
</feature>
<dbReference type="SMART" id="SM01178">
    <property type="entry name" value="DUF4217"/>
    <property type="match status" value="1"/>
</dbReference>
<dbReference type="PROSITE" id="PS51195">
    <property type="entry name" value="Q_MOTIF"/>
    <property type="match status" value="1"/>
</dbReference>
<evidence type="ECO:0000256" key="6">
    <source>
        <dbReference type="PROSITE-ProRule" id="PRU00552"/>
    </source>
</evidence>
<evidence type="ECO:0000259" key="10">
    <source>
        <dbReference type="PROSITE" id="PS51192"/>
    </source>
</evidence>
<evidence type="ECO:0000256" key="7">
    <source>
        <dbReference type="RuleBase" id="RU000492"/>
    </source>
</evidence>
<keyword evidence="3 7" id="KW-0347">Helicase</keyword>
<sequence length="723" mass="82104">MFTEGLQLNIVVDPRPLKRKANSSILSEFGLSKKSQETTTHDHKRSRKNDSHSQQRAKQSRSRQNSQTHRLSVKSTREQTSKQRSKPSKFKRTVLSKPRKPIPQIRPQKIDRTKRKSPAGAESFSNQSFASMNLCDRLTNQLENHMNLKEPTHIQAKAIPVMLSGRDVLIRSQTGSGKTLAYLIPMVQKLRNKSVERSQGTKALILAPTRELSLQIFLVLESLLRAYHWMIPGIIMGGERKKSEKQRLRKGCTILVATPGRCLDHLKTTKAFKISQLEWLILDEADRLLDLGFEKDVKSIISIVRQRCGARRRQNALVSATLDSRVSQLAELALSNPIYVTVEDGSKSLRQIPSNEKSSAESNEIDNFKIPEKLSQFCLQVSSQSRLVALGAFLRWKIETRNSAKILVFMSTCNEVEFHYELFSQSFWPDLREMGPQKADDENSPLVDCSIYRLHGNLSQSDRTQTYLQFCKSSVGVMLCTDVAARGLDLPSVDWVIQYDPPSDIVEYVHRIGRTARLGRHGSAILYLLPSEMEYLSMLSQKHLILKPIELSEVFKALQTKKSEDSRLPKHASYGFWTRKPSESVLQAQFEDIVADDPGLKNLARRAFQSFICAYATFPRSMKSIFHVKHLHLGHVAKNFALTDPPSNMHTSGQSREDFFESKRPRNRNKGLKPATRTSLTGDLSSRKPDLLKVARSRSIGVRSYGNVSKKKRENFQMSEFAA</sequence>
<feature type="domain" description="DEAD-box RNA helicase Q" evidence="12">
    <location>
        <begin position="127"/>
        <end position="156"/>
    </location>
</feature>
<dbReference type="InterPro" id="IPR027417">
    <property type="entry name" value="P-loop_NTPase"/>
</dbReference>
<proteinExistence type="evidence at transcript level"/>
<dbReference type="Gene3D" id="3.40.50.300">
    <property type="entry name" value="P-loop containing nucleotide triphosphate hydrolases"/>
    <property type="match status" value="2"/>
</dbReference>
<dbReference type="SMART" id="SM00490">
    <property type="entry name" value="HELICc"/>
    <property type="match status" value="1"/>
</dbReference>
<dbReference type="InterPro" id="IPR025313">
    <property type="entry name" value="SPB4-like_CTE"/>
</dbReference>
<feature type="compositionally biased region" description="Basic residues" evidence="9">
    <location>
        <begin position="83"/>
        <end position="100"/>
    </location>
</feature>
<dbReference type="InterPro" id="IPR011545">
    <property type="entry name" value="DEAD/DEAH_box_helicase_dom"/>
</dbReference>
<evidence type="ECO:0000313" key="13">
    <source>
        <dbReference type="EMBL" id="LAC23110.1"/>
    </source>
</evidence>
<dbReference type="EC" id="3.6.4.13" evidence="8"/>
<dbReference type="SUPFAM" id="SSF52540">
    <property type="entry name" value="P-loop containing nucleoside triphosphate hydrolases"/>
    <property type="match status" value="2"/>
</dbReference>
<accession>A0A6A7FXL9</accession>
<dbReference type="Pfam" id="PF13959">
    <property type="entry name" value="CTE_SPB4"/>
    <property type="match status" value="1"/>
</dbReference>
<name>A0A6A7FXL9_9CRUS</name>
<evidence type="ECO:0000256" key="2">
    <source>
        <dbReference type="ARBA" id="ARBA00022801"/>
    </source>
</evidence>
<keyword evidence="2 7" id="KW-0378">Hydrolase</keyword>
<keyword evidence="5 8" id="KW-0694">RNA-binding</keyword>
<evidence type="ECO:0000256" key="1">
    <source>
        <dbReference type="ARBA" id="ARBA00022741"/>
    </source>
</evidence>
<dbReference type="GO" id="GO:0003723">
    <property type="term" value="F:RNA binding"/>
    <property type="evidence" value="ECO:0007669"/>
    <property type="project" value="UniProtKB-UniRule"/>
</dbReference>
<keyword evidence="4 7" id="KW-0067">ATP-binding</keyword>
<comment type="domain">
    <text evidence="8">The Q motif is unique to and characteristic of the DEAD box family of RNA helicases and controls ATP binding and hydrolysis.</text>
</comment>
<feature type="domain" description="Helicase C-terminal" evidence="11">
    <location>
        <begin position="373"/>
        <end position="559"/>
    </location>
</feature>
<comment type="function">
    <text evidence="8">RNA helicase.</text>
</comment>
<keyword evidence="1 7" id="KW-0547">Nucleotide-binding</keyword>
<dbReference type="PANTHER" id="PTHR24031">
    <property type="entry name" value="RNA HELICASE"/>
    <property type="match status" value="1"/>
</dbReference>
<feature type="compositionally biased region" description="Polar residues" evidence="9">
    <location>
        <begin position="645"/>
        <end position="654"/>
    </location>
</feature>
<dbReference type="SMART" id="SM00487">
    <property type="entry name" value="DEXDc"/>
    <property type="match status" value="1"/>
</dbReference>
<dbReference type="GO" id="GO:0003724">
    <property type="term" value="F:RNA helicase activity"/>
    <property type="evidence" value="ECO:0007669"/>
    <property type="project" value="UniProtKB-EC"/>
</dbReference>
<dbReference type="PROSITE" id="PS51192">
    <property type="entry name" value="HELICASE_ATP_BIND_1"/>
    <property type="match status" value="1"/>
</dbReference>
<feature type="short sequence motif" description="Q motif" evidence="6">
    <location>
        <begin position="127"/>
        <end position="156"/>
    </location>
</feature>
<evidence type="ECO:0000256" key="5">
    <source>
        <dbReference type="ARBA" id="ARBA00022884"/>
    </source>
</evidence>